<dbReference type="InterPro" id="IPR036397">
    <property type="entry name" value="RNaseH_sf"/>
</dbReference>
<evidence type="ECO:0000313" key="3">
    <source>
        <dbReference type="Proteomes" id="UP001221898"/>
    </source>
</evidence>
<dbReference type="InterPro" id="IPR001584">
    <property type="entry name" value="Integrase_cat-core"/>
</dbReference>
<dbReference type="EMBL" id="JAINUG010000020">
    <property type="protein sequence ID" value="KAJ8412081.1"/>
    <property type="molecule type" value="Genomic_DNA"/>
</dbReference>
<dbReference type="GO" id="GO:0003676">
    <property type="term" value="F:nucleic acid binding"/>
    <property type="evidence" value="ECO:0007669"/>
    <property type="project" value="InterPro"/>
</dbReference>
<protein>
    <recommendedName>
        <fullName evidence="1">Integrase catalytic domain-containing protein</fullName>
    </recommendedName>
</protein>
<proteinExistence type="predicted"/>
<dbReference type="Gene3D" id="3.30.420.10">
    <property type="entry name" value="Ribonuclease H-like superfamily/Ribonuclease H"/>
    <property type="match status" value="1"/>
</dbReference>
<dbReference type="PANTHER" id="PTHR38681">
    <property type="entry name" value="RETROVIRUS-RELATED POL POLYPROTEIN FROM TRANSPOSON 412-LIKE PROTEIN-RELATED"/>
    <property type="match status" value="1"/>
</dbReference>
<dbReference type="InterPro" id="IPR012337">
    <property type="entry name" value="RNaseH-like_sf"/>
</dbReference>
<dbReference type="AlphaFoldDB" id="A0AAD7T0E1"/>
<accession>A0AAD7T0E1</accession>
<evidence type="ECO:0000313" key="2">
    <source>
        <dbReference type="EMBL" id="KAJ8412081.1"/>
    </source>
</evidence>
<name>A0AAD7T0E1_9TELE</name>
<feature type="domain" description="Integrase catalytic" evidence="1">
    <location>
        <begin position="1"/>
        <end position="134"/>
    </location>
</feature>
<gene>
    <name evidence="2" type="ORF">AAFF_G00143480</name>
</gene>
<dbReference type="Proteomes" id="UP001221898">
    <property type="component" value="Unassembled WGS sequence"/>
</dbReference>
<reference evidence="2" key="1">
    <citation type="journal article" date="2023" name="Science">
        <title>Genome structures resolve the early diversification of teleost fishes.</title>
        <authorList>
            <person name="Parey E."/>
            <person name="Louis A."/>
            <person name="Montfort J."/>
            <person name="Bouchez O."/>
            <person name="Roques C."/>
            <person name="Iampietro C."/>
            <person name="Lluch J."/>
            <person name="Castinel A."/>
            <person name="Donnadieu C."/>
            <person name="Desvignes T."/>
            <person name="Floi Bucao C."/>
            <person name="Jouanno E."/>
            <person name="Wen M."/>
            <person name="Mejri S."/>
            <person name="Dirks R."/>
            <person name="Jansen H."/>
            <person name="Henkel C."/>
            <person name="Chen W.J."/>
            <person name="Zahm M."/>
            <person name="Cabau C."/>
            <person name="Klopp C."/>
            <person name="Thompson A.W."/>
            <person name="Robinson-Rechavi M."/>
            <person name="Braasch I."/>
            <person name="Lecointre G."/>
            <person name="Bobe J."/>
            <person name="Postlethwait J.H."/>
            <person name="Berthelot C."/>
            <person name="Roest Crollius H."/>
            <person name="Guiguen Y."/>
        </authorList>
    </citation>
    <scope>NUCLEOTIDE SEQUENCE</scope>
    <source>
        <strain evidence="2">NC1722</strain>
    </source>
</reference>
<dbReference type="GO" id="GO:0015074">
    <property type="term" value="P:DNA integration"/>
    <property type="evidence" value="ECO:0007669"/>
    <property type="project" value="InterPro"/>
</dbReference>
<organism evidence="2 3">
    <name type="scientific">Aldrovandia affinis</name>
    <dbReference type="NCBI Taxonomy" id="143900"/>
    <lineage>
        <taxon>Eukaryota</taxon>
        <taxon>Metazoa</taxon>
        <taxon>Chordata</taxon>
        <taxon>Craniata</taxon>
        <taxon>Vertebrata</taxon>
        <taxon>Euteleostomi</taxon>
        <taxon>Actinopterygii</taxon>
        <taxon>Neopterygii</taxon>
        <taxon>Teleostei</taxon>
        <taxon>Notacanthiformes</taxon>
        <taxon>Halosauridae</taxon>
        <taxon>Aldrovandia</taxon>
    </lineage>
</organism>
<dbReference type="SUPFAM" id="SSF53098">
    <property type="entry name" value="Ribonuclease H-like"/>
    <property type="match status" value="1"/>
</dbReference>
<keyword evidence="3" id="KW-1185">Reference proteome</keyword>
<comment type="caution">
    <text evidence="2">The sequence shown here is derived from an EMBL/GenBank/DDBJ whole genome shotgun (WGS) entry which is preliminary data.</text>
</comment>
<sequence>MVKRTTHWPEVVPLSSTRSADVARAFICAWIARFGASSDISDQGPQFTSELWGAVTQGLRVKLHHTTVYHPQANGLCEWFHRSMKVALRARPPYDRPFRILEPGDKTFVVDVGSKPDHISMDRLKPAHLDLDRPVKLAQALRRVVLLLLHPRPAPTTQGSSCPCTGLLDLLRPYSPGPSAADIASEFWGGACGVYHIGTGT</sequence>
<dbReference type="PROSITE" id="PS50994">
    <property type="entry name" value="INTEGRASE"/>
    <property type="match status" value="1"/>
</dbReference>
<dbReference type="PANTHER" id="PTHR38681:SF1">
    <property type="entry name" value="RETROVIRUS-RELATED POL POLYPROTEIN FROM TRANSPOSON 412-LIKE PROTEIN"/>
    <property type="match status" value="1"/>
</dbReference>
<evidence type="ECO:0000259" key="1">
    <source>
        <dbReference type="PROSITE" id="PS50994"/>
    </source>
</evidence>